<feature type="region of interest" description="Disordered" evidence="1">
    <location>
        <begin position="1"/>
        <end position="34"/>
    </location>
</feature>
<accession>A0A8D4BJL0</accession>
<dbReference type="AlphaFoldDB" id="A0A8D4BJL0"/>
<evidence type="ECO:0000313" key="3">
    <source>
        <dbReference type="Proteomes" id="UP000002066"/>
    </source>
</evidence>
<name>A0A8D4BJL0_STRFA</name>
<organism evidence="2 3">
    <name type="scientific">Streptomyces pratensis (strain ATCC 33331 / IAF-45CD)</name>
    <dbReference type="NCBI Taxonomy" id="591167"/>
    <lineage>
        <taxon>Bacteria</taxon>
        <taxon>Bacillati</taxon>
        <taxon>Actinomycetota</taxon>
        <taxon>Actinomycetes</taxon>
        <taxon>Kitasatosporales</taxon>
        <taxon>Streptomycetaceae</taxon>
        <taxon>Streptomyces</taxon>
    </lineage>
</organism>
<keyword evidence="2" id="KW-0614">Plasmid</keyword>
<dbReference type="EMBL" id="CP002477">
    <property type="protein sequence ID" value="ADW07995.1"/>
    <property type="molecule type" value="Genomic_DNA"/>
</dbReference>
<geneLocation type="plasmid" evidence="2 3">
    <name>pSFLA02</name>
</geneLocation>
<sequence>MHRPHHPERRPSAISSAAQAPTERGVRDADGESPLLLDDVTRALAFLDRNGALSGEV</sequence>
<dbReference type="KEGG" id="sfa:Sfla_6701"/>
<reference evidence="2 3" key="1">
    <citation type="submission" date="2011-01" db="EMBL/GenBank/DDBJ databases">
        <title>Complete sequence of plasmid2 of Streptomyces flavogriseus ATCC 33331.</title>
        <authorList>
            <consortium name="US DOE Joint Genome Institute"/>
            <person name="Lucas S."/>
            <person name="Copeland A."/>
            <person name="Lapidus A."/>
            <person name="Cheng J.-F."/>
            <person name="Goodwin L."/>
            <person name="Pitluck S."/>
            <person name="Davenport K."/>
            <person name="Detter J.C."/>
            <person name="Han C."/>
            <person name="Tapia R."/>
            <person name="Land M."/>
            <person name="Hauser L."/>
            <person name="Kyrpides N."/>
            <person name="Ivanova N."/>
            <person name="Ovchinnikova G."/>
            <person name="Pagani I."/>
            <person name="Brumm P."/>
            <person name="Mead D."/>
            <person name="Woyke T."/>
        </authorList>
    </citation>
    <scope>NUCLEOTIDE SEQUENCE [LARGE SCALE GENOMIC DNA]</scope>
    <source>
        <strain evidence="3">ATCC 33331 / IAF-45CD</strain>
        <plasmid evidence="2 3">pSFLA02</plasmid>
    </source>
</reference>
<protein>
    <submittedName>
        <fullName evidence="2">ABC transporter related protein</fullName>
    </submittedName>
</protein>
<proteinExistence type="predicted"/>
<evidence type="ECO:0000313" key="2">
    <source>
        <dbReference type="EMBL" id="ADW07995.1"/>
    </source>
</evidence>
<evidence type="ECO:0000256" key="1">
    <source>
        <dbReference type="SAM" id="MobiDB-lite"/>
    </source>
</evidence>
<gene>
    <name evidence="2" type="ORF">Sfla_6701</name>
</gene>
<dbReference type="Proteomes" id="UP000002066">
    <property type="component" value="Plasmid pSFLA02"/>
</dbReference>